<dbReference type="Proteomes" id="UP000694865">
    <property type="component" value="Unplaced"/>
</dbReference>
<keyword evidence="2 5" id="KW-0812">Transmembrane</keyword>
<evidence type="ECO:0000256" key="5">
    <source>
        <dbReference type="SAM" id="Phobius"/>
    </source>
</evidence>
<evidence type="ECO:0000256" key="2">
    <source>
        <dbReference type="ARBA" id="ARBA00022692"/>
    </source>
</evidence>
<feature type="transmembrane region" description="Helical" evidence="5">
    <location>
        <begin position="38"/>
        <end position="59"/>
    </location>
</feature>
<feature type="transmembrane region" description="Helical" evidence="5">
    <location>
        <begin position="71"/>
        <end position="93"/>
    </location>
</feature>
<reference evidence="7" key="1">
    <citation type="submission" date="2025-08" db="UniProtKB">
        <authorList>
            <consortium name="RefSeq"/>
        </authorList>
    </citation>
    <scope>IDENTIFICATION</scope>
    <source>
        <tissue evidence="7">Testes</tissue>
    </source>
</reference>
<dbReference type="Pfam" id="PF02535">
    <property type="entry name" value="Zip"/>
    <property type="match status" value="1"/>
</dbReference>
<keyword evidence="4 5" id="KW-0472">Membrane</keyword>
<dbReference type="InterPro" id="IPR003689">
    <property type="entry name" value="ZIP"/>
</dbReference>
<protein>
    <submittedName>
        <fullName evidence="7">Zinc transporter ZIP13-like</fullName>
    </submittedName>
</protein>
<dbReference type="RefSeq" id="XP_006821025.1">
    <property type="nucleotide sequence ID" value="XM_006820962.1"/>
</dbReference>
<dbReference type="PANTHER" id="PTHR16950">
    <property type="entry name" value="ZINC TRANSPORTER SLC39A7 HISTIDINE-RICH MEMBRANE PROTEIN KE4"/>
    <property type="match status" value="1"/>
</dbReference>
<accession>A0ABM0MLY4</accession>
<gene>
    <name evidence="7" type="primary">LOC102808884</name>
</gene>
<feature type="transmembrane region" description="Helical" evidence="5">
    <location>
        <begin position="105"/>
        <end position="122"/>
    </location>
</feature>
<evidence type="ECO:0000256" key="3">
    <source>
        <dbReference type="ARBA" id="ARBA00022989"/>
    </source>
</evidence>
<proteinExistence type="predicted"/>
<keyword evidence="3 5" id="KW-1133">Transmembrane helix</keyword>
<keyword evidence="6" id="KW-1185">Reference proteome</keyword>
<evidence type="ECO:0000313" key="7">
    <source>
        <dbReference type="RefSeq" id="XP_006821025.1"/>
    </source>
</evidence>
<evidence type="ECO:0000256" key="4">
    <source>
        <dbReference type="ARBA" id="ARBA00023136"/>
    </source>
</evidence>
<evidence type="ECO:0000313" key="6">
    <source>
        <dbReference type="Proteomes" id="UP000694865"/>
    </source>
</evidence>
<organism evidence="6 7">
    <name type="scientific">Saccoglossus kowalevskii</name>
    <name type="common">Acorn worm</name>
    <dbReference type="NCBI Taxonomy" id="10224"/>
    <lineage>
        <taxon>Eukaryota</taxon>
        <taxon>Metazoa</taxon>
        <taxon>Hemichordata</taxon>
        <taxon>Enteropneusta</taxon>
        <taxon>Harrimaniidae</taxon>
        <taxon>Saccoglossus</taxon>
    </lineage>
</organism>
<dbReference type="GeneID" id="102808884"/>
<comment type="subcellular location">
    <subcellularLocation>
        <location evidence="1">Membrane</location>
        <topology evidence="1">Multi-pass membrane protein</topology>
    </subcellularLocation>
</comment>
<evidence type="ECO:0000256" key="1">
    <source>
        <dbReference type="ARBA" id="ARBA00004141"/>
    </source>
</evidence>
<name>A0ABM0MLY4_SACKO</name>
<sequence>MPEMMGILTTAAIMLHEIPHEIGDFAILLRSGFNRKDAAKAQVMTAAGGLVGATITLLAESAKGAGDSTVWVLPFTSGGFIYIAMVTVVPDLLKEQNPVESFKQVVCLCCGVAVMGLVTLVVD</sequence>
<dbReference type="PANTHER" id="PTHR16950:SF16">
    <property type="entry name" value="ZINC TRANSPORTER ZIP13"/>
    <property type="match status" value="1"/>
</dbReference>